<gene>
    <name evidence="2" type="ORF">C8N25_107166</name>
</gene>
<sequence>MQPFAEANHNPVSTIDGDSTKEIIIKNIEAGRCFTADASSTFDPDTDSLSFEWFYYREAGTYNGEIQILDADSPKAHETIPDDAVGTEIHVILKVKDSGSPNLYSYRKVVIDVIGKSNTYFK</sequence>
<evidence type="ECO:0000313" key="3">
    <source>
        <dbReference type="Proteomes" id="UP000256405"/>
    </source>
</evidence>
<protein>
    <recommendedName>
        <fullName evidence="1">Cellulose-binding Sde182 C-terminal domain-containing protein</fullName>
    </recommendedName>
</protein>
<dbReference type="AlphaFoldDB" id="A0A3E0E0L4"/>
<evidence type="ECO:0000259" key="1">
    <source>
        <dbReference type="Pfam" id="PF21027"/>
    </source>
</evidence>
<dbReference type="InterPro" id="IPR048527">
    <property type="entry name" value="Sde182_C"/>
</dbReference>
<proteinExistence type="predicted"/>
<keyword evidence="3" id="KW-1185">Reference proteome</keyword>
<reference evidence="2 3" key="1">
    <citation type="submission" date="2018-08" db="EMBL/GenBank/DDBJ databases">
        <title>Genomic Encyclopedia of Archaeal and Bacterial Type Strains, Phase II (KMG-II): from individual species to whole genera.</title>
        <authorList>
            <person name="Goeker M."/>
        </authorList>
    </citation>
    <scope>NUCLEOTIDE SEQUENCE [LARGE SCALE GENOMIC DNA]</scope>
    <source>
        <strain evidence="2 3">DSM 15986</strain>
    </source>
</reference>
<name>A0A3E0E0L4_9BACT</name>
<feature type="domain" description="Cellulose-binding Sde182 C-terminal" evidence="1">
    <location>
        <begin position="35"/>
        <end position="113"/>
    </location>
</feature>
<comment type="caution">
    <text evidence="2">The sequence shown here is derived from an EMBL/GenBank/DDBJ whole genome shotgun (WGS) entry which is preliminary data.</text>
</comment>
<dbReference type="Proteomes" id="UP000256405">
    <property type="component" value="Unassembled WGS sequence"/>
</dbReference>
<dbReference type="Gene3D" id="2.60.40.10">
    <property type="entry name" value="Immunoglobulins"/>
    <property type="match status" value="1"/>
</dbReference>
<evidence type="ECO:0000313" key="2">
    <source>
        <dbReference type="EMBL" id="REG90426.1"/>
    </source>
</evidence>
<dbReference type="InterPro" id="IPR013783">
    <property type="entry name" value="Ig-like_fold"/>
</dbReference>
<dbReference type="Pfam" id="PF21027">
    <property type="entry name" value="Sde0182_C"/>
    <property type="match status" value="1"/>
</dbReference>
<organism evidence="2 3">
    <name type="scientific">Algoriphagus antarcticus</name>
    <dbReference type="NCBI Taxonomy" id="238540"/>
    <lineage>
        <taxon>Bacteria</taxon>
        <taxon>Pseudomonadati</taxon>
        <taxon>Bacteroidota</taxon>
        <taxon>Cytophagia</taxon>
        <taxon>Cytophagales</taxon>
        <taxon>Cyclobacteriaceae</taxon>
        <taxon>Algoriphagus</taxon>
    </lineage>
</organism>
<accession>A0A3E0E0L4</accession>
<dbReference type="EMBL" id="QUNF01000007">
    <property type="protein sequence ID" value="REG90426.1"/>
    <property type="molecule type" value="Genomic_DNA"/>
</dbReference>